<dbReference type="InterPro" id="IPR029033">
    <property type="entry name" value="His_PPase_superfam"/>
</dbReference>
<organism evidence="2 3">
    <name type="scientific">Janibacter terrae</name>
    <dbReference type="NCBI Taxonomy" id="103817"/>
    <lineage>
        <taxon>Bacteria</taxon>
        <taxon>Bacillati</taxon>
        <taxon>Actinomycetota</taxon>
        <taxon>Actinomycetes</taxon>
        <taxon>Micrococcales</taxon>
        <taxon>Intrasporangiaceae</taxon>
        <taxon>Janibacter</taxon>
    </lineage>
</organism>
<feature type="region of interest" description="Disordered" evidence="1">
    <location>
        <begin position="1"/>
        <end position="46"/>
    </location>
</feature>
<evidence type="ECO:0000256" key="1">
    <source>
        <dbReference type="SAM" id="MobiDB-lite"/>
    </source>
</evidence>
<dbReference type="CDD" id="cd07067">
    <property type="entry name" value="HP_PGM_like"/>
    <property type="match status" value="1"/>
</dbReference>
<dbReference type="SMART" id="SM00855">
    <property type="entry name" value="PGAM"/>
    <property type="match status" value="1"/>
</dbReference>
<evidence type="ECO:0000313" key="2">
    <source>
        <dbReference type="EMBL" id="WWF06002.1"/>
    </source>
</evidence>
<keyword evidence="3" id="KW-1185">Reference proteome</keyword>
<gene>
    <name evidence="2" type="ORF">N5P18_03780</name>
</gene>
<name>A0ABZ2FIN7_9MICO</name>
<dbReference type="Pfam" id="PF00300">
    <property type="entry name" value="His_Phos_1"/>
    <property type="match status" value="1"/>
</dbReference>
<dbReference type="InterPro" id="IPR013078">
    <property type="entry name" value="His_Pase_superF_clade-1"/>
</dbReference>
<dbReference type="Gene3D" id="3.40.50.1240">
    <property type="entry name" value="Phosphoglycerate mutase-like"/>
    <property type="match status" value="1"/>
</dbReference>
<dbReference type="RefSeq" id="WP_082807626.1">
    <property type="nucleotide sequence ID" value="NZ_CP104874.1"/>
</dbReference>
<sequence length="256" mass="28538">MTEPMPDSGTDLPFDQESAAQAEGAASEAAAGAREAHAQHPSTADGTERTVVHLLRHGEVHNPDRILYGRLPDFHLSDLGRQMAQVVAEHLADADLALVVHSPLERTAETAAPTLKHHGLTAVVDPRIIEAGNKFEGRRFRKRLLLDPRRWWWVRDPTKPTWGEPYRGIGKRMMAAVEDARDHARGREALVVSHQLPIWTLRSVLERRPLWHDPRRRQCNLASLTSVTFVGDRVTDVTYSEPAAHLYAHAVTTPGA</sequence>
<dbReference type="PANTHER" id="PTHR48100:SF51">
    <property type="entry name" value="PHOSPHOGLYCERATE MUTASE"/>
    <property type="match status" value="1"/>
</dbReference>
<protein>
    <submittedName>
        <fullName evidence="2">Histidine phosphatase family protein</fullName>
    </submittedName>
</protein>
<evidence type="ECO:0000313" key="3">
    <source>
        <dbReference type="Proteomes" id="UP001381003"/>
    </source>
</evidence>
<reference evidence="2 3" key="1">
    <citation type="submission" date="2022-09" db="EMBL/GenBank/DDBJ databases">
        <title>Complete genome sequence of Janibacter terrae strain COS04-44, PCL-degrading bacteria isolated from oil spilled coast.</title>
        <authorList>
            <person name="Park H."/>
            <person name="Kim J.Y."/>
            <person name="An S.H."/>
            <person name="Lee C.M."/>
            <person name="Weon H.-Y."/>
        </authorList>
    </citation>
    <scope>NUCLEOTIDE SEQUENCE [LARGE SCALE GENOMIC DNA]</scope>
    <source>
        <strain evidence="2 3">COS04-44</strain>
    </source>
</reference>
<accession>A0ABZ2FIN7</accession>
<dbReference type="PANTHER" id="PTHR48100">
    <property type="entry name" value="BROAD-SPECIFICITY PHOSPHATASE YOR283W-RELATED"/>
    <property type="match status" value="1"/>
</dbReference>
<dbReference type="EMBL" id="CP104874">
    <property type="protein sequence ID" value="WWF06002.1"/>
    <property type="molecule type" value="Genomic_DNA"/>
</dbReference>
<dbReference type="InterPro" id="IPR050275">
    <property type="entry name" value="PGM_Phosphatase"/>
</dbReference>
<proteinExistence type="predicted"/>
<dbReference type="Proteomes" id="UP001381003">
    <property type="component" value="Chromosome"/>
</dbReference>
<feature type="compositionally biased region" description="Low complexity" evidence="1">
    <location>
        <begin position="17"/>
        <end position="33"/>
    </location>
</feature>
<dbReference type="SUPFAM" id="SSF53254">
    <property type="entry name" value="Phosphoglycerate mutase-like"/>
    <property type="match status" value="1"/>
</dbReference>